<dbReference type="HAMAP" id="MF_01222">
    <property type="entry name" value="Archease_arch"/>
    <property type="match status" value="1"/>
</dbReference>
<keyword evidence="4 5" id="KW-0106">Calcium</keyword>
<keyword evidence="8" id="KW-1185">Reference proteome</keyword>
<proteinExistence type="inferred from homology"/>
<evidence type="ECO:0000256" key="2">
    <source>
        <dbReference type="ARBA" id="ARBA00022694"/>
    </source>
</evidence>
<evidence type="ECO:0000313" key="7">
    <source>
        <dbReference type="EMBL" id="KXB05226.1"/>
    </source>
</evidence>
<dbReference type="PANTHER" id="PTHR12682">
    <property type="entry name" value="ARCHEASE"/>
    <property type="match status" value="1"/>
</dbReference>
<dbReference type="GO" id="GO:0005509">
    <property type="term" value="F:calcium ion binding"/>
    <property type="evidence" value="ECO:0007669"/>
    <property type="project" value="UniProtKB-UniRule"/>
</dbReference>
<organism evidence="7 8">
    <name type="scientific">candidate division MSBL1 archaeon SCGC-AAA382A13</name>
    <dbReference type="NCBI Taxonomy" id="1698279"/>
    <lineage>
        <taxon>Archaea</taxon>
        <taxon>Methanobacteriati</taxon>
        <taxon>Methanobacteriota</taxon>
        <taxon>candidate division MSBL1</taxon>
    </lineage>
</organism>
<evidence type="ECO:0000256" key="3">
    <source>
        <dbReference type="ARBA" id="ARBA00022723"/>
    </source>
</evidence>
<comment type="similarity">
    <text evidence="1 5">Belongs to the archease family.</text>
</comment>
<dbReference type="GO" id="GO:0006388">
    <property type="term" value="P:tRNA splicing, via endonucleolytic cleavage and ligation"/>
    <property type="evidence" value="ECO:0007669"/>
    <property type="project" value="UniProtKB-UniRule"/>
</dbReference>
<protein>
    <recommendedName>
        <fullName evidence="5">Protein archease</fullName>
    </recommendedName>
</protein>
<dbReference type="InterPro" id="IPR036820">
    <property type="entry name" value="Archease_dom_sf"/>
</dbReference>
<dbReference type="PANTHER" id="PTHR12682:SF11">
    <property type="entry name" value="PROTEIN ARCHEASE"/>
    <property type="match status" value="1"/>
</dbReference>
<dbReference type="EMBL" id="LHYD01000025">
    <property type="protein sequence ID" value="KXB05226.1"/>
    <property type="molecule type" value="Genomic_DNA"/>
</dbReference>
<dbReference type="SUPFAM" id="SSF69819">
    <property type="entry name" value="MTH1598-like"/>
    <property type="match status" value="1"/>
</dbReference>
<dbReference type="Proteomes" id="UP000070311">
    <property type="component" value="Unassembled WGS sequence"/>
</dbReference>
<name>A0A133VFJ9_9EURY</name>
<reference evidence="7 8" key="1">
    <citation type="journal article" date="2016" name="Sci. Rep.">
        <title>Metabolic traits of an uncultured archaeal lineage -MSBL1- from brine pools of the Red Sea.</title>
        <authorList>
            <person name="Mwirichia R."/>
            <person name="Alam I."/>
            <person name="Rashid M."/>
            <person name="Vinu M."/>
            <person name="Ba-Alawi W."/>
            <person name="Anthony Kamau A."/>
            <person name="Kamanda Ngugi D."/>
            <person name="Goker M."/>
            <person name="Klenk H.P."/>
            <person name="Bajic V."/>
            <person name="Stingl U."/>
        </authorList>
    </citation>
    <scope>NUCLEOTIDE SEQUENCE [LARGE SCALE GENOMIC DNA]</scope>
    <source>
        <strain evidence="7">SCGC-AAA382A13</strain>
    </source>
</reference>
<dbReference type="InterPro" id="IPR022952">
    <property type="entry name" value="Archease_arc"/>
</dbReference>
<feature type="domain" description="Archease" evidence="6">
    <location>
        <begin position="4"/>
        <end position="142"/>
    </location>
</feature>
<feature type="binding site" evidence="5">
    <location>
        <position position="142"/>
    </location>
    <ligand>
        <name>Ca(2+)</name>
        <dbReference type="ChEBI" id="CHEBI:29108"/>
    </ligand>
</feature>
<feature type="binding site" evidence="5">
    <location>
        <position position="141"/>
    </location>
    <ligand>
        <name>Ca(2+)</name>
        <dbReference type="ChEBI" id="CHEBI:29108"/>
    </ligand>
</feature>
<evidence type="ECO:0000259" key="6">
    <source>
        <dbReference type="Pfam" id="PF01951"/>
    </source>
</evidence>
<comment type="function">
    <text evidence="5">Activates the tRNA-splicing ligase complex by facilitating the enzymatic turnover of catalytic subunit RtcB. Acts by promoting the guanylylation of RtcB, a key intermediate step in tRNA ligation. Can also alter the NTP specificity of RtcB such that ATP, dGTP or ITP is used efficiently.</text>
</comment>
<evidence type="ECO:0000256" key="5">
    <source>
        <dbReference type="HAMAP-Rule" id="MF_01222"/>
    </source>
</evidence>
<evidence type="ECO:0000256" key="1">
    <source>
        <dbReference type="ARBA" id="ARBA00007963"/>
    </source>
</evidence>
<dbReference type="Pfam" id="PF01951">
    <property type="entry name" value="Archease"/>
    <property type="match status" value="1"/>
</dbReference>
<dbReference type="AlphaFoldDB" id="A0A133VFJ9"/>
<evidence type="ECO:0000256" key="4">
    <source>
        <dbReference type="ARBA" id="ARBA00022837"/>
    </source>
</evidence>
<keyword evidence="2 5" id="KW-0819">tRNA processing</keyword>
<keyword evidence="3 5" id="KW-0479">Metal-binding</keyword>
<dbReference type="InterPro" id="IPR002804">
    <property type="entry name" value="Archease"/>
</dbReference>
<feature type="binding site" evidence="5">
    <location>
        <position position="12"/>
    </location>
    <ligand>
        <name>Ca(2+)</name>
        <dbReference type="ChEBI" id="CHEBI:29108"/>
    </ligand>
</feature>
<accession>A0A133VFJ9</accession>
<dbReference type="NCBIfam" id="NF001617">
    <property type="entry name" value="PRK00407.1"/>
    <property type="match status" value="1"/>
</dbReference>
<dbReference type="InterPro" id="IPR023572">
    <property type="entry name" value="Archease_dom"/>
</dbReference>
<evidence type="ECO:0000313" key="8">
    <source>
        <dbReference type="Proteomes" id="UP000070311"/>
    </source>
</evidence>
<comment type="caution">
    <text evidence="7">The sequence shown here is derived from an EMBL/GenBank/DDBJ whole genome shotgun (WGS) entry which is preliminary data.</text>
</comment>
<dbReference type="Gene3D" id="3.55.10.10">
    <property type="entry name" value="Archease domain"/>
    <property type="match status" value="1"/>
</dbReference>
<sequence length="142" mass="16197">MKKFEWIEHPADAGFRAYGSDLEEAFENAALALAEIIGKTDNVETKEEISIEIESEDLEALLFDWLDHFVYMFGAKDFIASEFEVEEISKEKEGYKLIAKAKGEEYNSEKHGPGTEVKAITYHMMDIIRQTDHCSVQVIVDV</sequence>
<gene>
    <name evidence="7" type="ORF">AKJ50_01515</name>
</gene>